<protein>
    <submittedName>
        <fullName evidence="1">Uncharacterized protein</fullName>
    </submittedName>
</protein>
<accession>A0A5E6M6I3</accession>
<proteinExistence type="predicted"/>
<gene>
    <name evidence="1" type="ORF">MAMC_00338</name>
</gene>
<organism evidence="1 2">
    <name type="scientific">Methylacidimicrobium cyclopophantes</name>
    <dbReference type="NCBI Taxonomy" id="1041766"/>
    <lineage>
        <taxon>Bacteria</taxon>
        <taxon>Pseudomonadati</taxon>
        <taxon>Verrucomicrobiota</taxon>
        <taxon>Methylacidimicrobium</taxon>
    </lineage>
</organism>
<reference evidence="1" key="1">
    <citation type="submission" date="2019-09" db="EMBL/GenBank/DDBJ databases">
        <authorList>
            <person name="Cremers G."/>
        </authorList>
    </citation>
    <scope>NUCLEOTIDE SEQUENCE [LARGE SCALE GENOMIC DNA]</scope>
    <source>
        <strain evidence="1">3B</strain>
    </source>
</reference>
<keyword evidence="2" id="KW-1185">Reference proteome</keyword>
<name>A0A5E6M6I3_9BACT</name>
<comment type="caution">
    <text evidence="1">The sequence shown here is derived from an EMBL/GenBank/DDBJ whole genome shotgun (WGS) entry which is preliminary data.</text>
</comment>
<dbReference type="Proteomes" id="UP000381693">
    <property type="component" value="Unassembled WGS sequence"/>
</dbReference>
<evidence type="ECO:0000313" key="2">
    <source>
        <dbReference type="Proteomes" id="UP000381693"/>
    </source>
</evidence>
<dbReference type="AlphaFoldDB" id="A0A5E6M6I3"/>
<dbReference type="EMBL" id="CABFUZ020000078">
    <property type="protein sequence ID" value="VVM04967.1"/>
    <property type="molecule type" value="Genomic_DNA"/>
</dbReference>
<evidence type="ECO:0000313" key="1">
    <source>
        <dbReference type="EMBL" id="VVM04967.1"/>
    </source>
</evidence>
<sequence>MARFGVCYVFLSMDSAYPWKRLFLHAFRALHC</sequence>